<feature type="region of interest" description="Disordered" evidence="1">
    <location>
        <begin position="353"/>
        <end position="378"/>
    </location>
</feature>
<feature type="compositionally biased region" description="Polar residues" evidence="1">
    <location>
        <begin position="46"/>
        <end position="77"/>
    </location>
</feature>
<accession>A0A5C3N1E2</accession>
<evidence type="ECO:0000313" key="4">
    <source>
        <dbReference type="Proteomes" id="UP000305948"/>
    </source>
</evidence>
<gene>
    <name evidence="3" type="ORF">OE88DRAFT_1665720</name>
</gene>
<proteinExistence type="predicted"/>
<sequence length="589" mass="64147">MSAKITYSRRLSQRKDEARTRKRRRLEEEDTDVDDPTSPKPVVTYLSRTPSSSGRTKSFQDLARSSTPPQLDSSRPSSPAKDISALFASTFSSSSSSSPSPKRGVAKRMLSRSRTEPTIPSPTRTPRASGSMGSVLSQSPSRSPQQSLSPSKPPTTDYLSARPPKRTYAGKSRSFLVALPVSALPEVQDDDELRESYTDLRARWGIEDSDDIELTMPGASSKGKEKSSAPVPTSGLYNDLKSITDLRSRGESRRFLDELGYLFEGLEGGEGVKRGSLLDLTTRLCQPSFSRRARAADLGPRVWDLVGRDRDLILTPTLALFTTITVRDSPALEEFDPPARAETVSFLFSLLSPSPSLSSSSARSETRKAEGKDEAHGGQVDPLWMVGCAKSDAEMRRAGLGRGEVAMVKRLHALIQDKSGLIGEGTIISTRLLASLALTSLSPALIPSTRANLSALRSVVSTDVSGLQRRVDAYISGASFRGEEEAGEVEWGYIAHLLVLLDSYFLGRWGSPAGDEDEDGDGRWEDEMKEELVNELVMVLVSVGVARREGEGAANAGAFSYEFIARFPSPLFRPSHDYLPFGTSLTLRN</sequence>
<organism evidence="3 4">
    <name type="scientific">Heliocybe sulcata</name>
    <dbReference type="NCBI Taxonomy" id="5364"/>
    <lineage>
        <taxon>Eukaryota</taxon>
        <taxon>Fungi</taxon>
        <taxon>Dikarya</taxon>
        <taxon>Basidiomycota</taxon>
        <taxon>Agaricomycotina</taxon>
        <taxon>Agaricomycetes</taxon>
        <taxon>Gloeophyllales</taxon>
        <taxon>Gloeophyllaceae</taxon>
        <taxon>Heliocybe</taxon>
    </lineage>
</organism>
<feature type="compositionally biased region" description="Polar residues" evidence="1">
    <location>
        <begin position="116"/>
        <end position="132"/>
    </location>
</feature>
<protein>
    <recommendedName>
        <fullName evidence="2">Wings apart-like protein C-terminal domain-containing protein</fullName>
    </recommendedName>
</protein>
<evidence type="ECO:0000313" key="3">
    <source>
        <dbReference type="EMBL" id="TFK47541.1"/>
    </source>
</evidence>
<dbReference type="STRING" id="5364.A0A5C3N1E2"/>
<reference evidence="3 4" key="1">
    <citation type="journal article" date="2019" name="Nat. Ecol. Evol.">
        <title>Megaphylogeny resolves global patterns of mushroom evolution.</title>
        <authorList>
            <person name="Varga T."/>
            <person name="Krizsan K."/>
            <person name="Foldi C."/>
            <person name="Dima B."/>
            <person name="Sanchez-Garcia M."/>
            <person name="Sanchez-Ramirez S."/>
            <person name="Szollosi G.J."/>
            <person name="Szarkandi J.G."/>
            <person name="Papp V."/>
            <person name="Albert L."/>
            <person name="Andreopoulos W."/>
            <person name="Angelini C."/>
            <person name="Antonin V."/>
            <person name="Barry K.W."/>
            <person name="Bougher N.L."/>
            <person name="Buchanan P."/>
            <person name="Buyck B."/>
            <person name="Bense V."/>
            <person name="Catcheside P."/>
            <person name="Chovatia M."/>
            <person name="Cooper J."/>
            <person name="Damon W."/>
            <person name="Desjardin D."/>
            <person name="Finy P."/>
            <person name="Geml J."/>
            <person name="Haridas S."/>
            <person name="Hughes K."/>
            <person name="Justo A."/>
            <person name="Karasinski D."/>
            <person name="Kautmanova I."/>
            <person name="Kiss B."/>
            <person name="Kocsube S."/>
            <person name="Kotiranta H."/>
            <person name="LaButti K.M."/>
            <person name="Lechner B.E."/>
            <person name="Liimatainen K."/>
            <person name="Lipzen A."/>
            <person name="Lukacs Z."/>
            <person name="Mihaltcheva S."/>
            <person name="Morgado L.N."/>
            <person name="Niskanen T."/>
            <person name="Noordeloos M.E."/>
            <person name="Ohm R.A."/>
            <person name="Ortiz-Santana B."/>
            <person name="Ovrebo C."/>
            <person name="Racz N."/>
            <person name="Riley R."/>
            <person name="Savchenko A."/>
            <person name="Shiryaev A."/>
            <person name="Soop K."/>
            <person name="Spirin V."/>
            <person name="Szebenyi C."/>
            <person name="Tomsovsky M."/>
            <person name="Tulloss R.E."/>
            <person name="Uehling J."/>
            <person name="Grigoriev I.V."/>
            <person name="Vagvolgyi C."/>
            <person name="Papp T."/>
            <person name="Martin F.M."/>
            <person name="Miettinen O."/>
            <person name="Hibbett D.S."/>
            <person name="Nagy L.G."/>
        </authorList>
    </citation>
    <scope>NUCLEOTIDE SEQUENCE [LARGE SCALE GENOMIC DNA]</scope>
    <source>
        <strain evidence="3 4">OMC1185</strain>
    </source>
</reference>
<feature type="region of interest" description="Disordered" evidence="1">
    <location>
        <begin position="215"/>
        <end position="234"/>
    </location>
</feature>
<feature type="region of interest" description="Disordered" evidence="1">
    <location>
        <begin position="1"/>
        <end position="165"/>
    </location>
</feature>
<dbReference type="InterPro" id="IPR011989">
    <property type="entry name" value="ARM-like"/>
</dbReference>
<feature type="compositionally biased region" description="Basic and acidic residues" evidence="1">
    <location>
        <begin position="364"/>
        <end position="376"/>
    </location>
</feature>
<feature type="compositionally biased region" description="Low complexity" evidence="1">
    <location>
        <begin position="92"/>
        <end position="101"/>
    </location>
</feature>
<name>A0A5C3N1E2_9AGAM</name>
<dbReference type="Gene3D" id="1.25.10.10">
    <property type="entry name" value="Leucine-rich Repeat Variant"/>
    <property type="match status" value="1"/>
</dbReference>
<dbReference type="AlphaFoldDB" id="A0A5C3N1E2"/>
<dbReference type="Pfam" id="PF07814">
    <property type="entry name" value="WAPL"/>
    <property type="match status" value="1"/>
</dbReference>
<evidence type="ECO:0000259" key="2">
    <source>
        <dbReference type="Pfam" id="PF07814"/>
    </source>
</evidence>
<feature type="compositionally biased region" description="Low complexity" evidence="1">
    <location>
        <begin position="134"/>
        <end position="150"/>
    </location>
</feature>
<keyword evidence="4" id="KW-1185">Reference proteome</keyword>
<evidence type="ECO:0000256" key="1">
    <source>
        <dbReference type="SAM" id="MobiDB-lite"/>
    </source>
</evidence>
<feature type="domain" description="Wings apart-like protein C-terminal" evidence="2">
    <location>
        <begin position="241"/>
        <end position="442"/>
    </location>
</feature>
<dbReference type="OrthoDB" id="78088at2759"/>
<dbReference type="Proteomes" id="UP000305948">
    <property type="component" value="Unassembled WGS sequence"/>
</dbReference>
<dbReference type="EMBL" id="ML213523">
    <property type="protein sequence ID" value="TFK47541.1"/>
    <property type="molecule type" value="Genomic_DNA"/>
</dbReference>
<dbReference type="InterPro" id="IPR022771">
    <property type="entry name" value="WAPL_C"/>
</dbReference>